<dbReference type="eggNOG" id="COG1843">
    <property type="taxonomic scope" value="Bacteria"/>
</dbReference>
<dbReference type="GO" id="GO:0044781">
    <property type="term" value="P:bacterial-type flagellum organization"/>
    <property type="evidence" value="ECO:0007669"/>
    <property type="project" value="UniProtKB-KW"/>
</dbReference>
<sequence>MKINNNINTAYKNLTENGTTIIEAGKEVDKNIFLKMLVGQMTNQNPFNPQDPTQYVTQLAQFSMLEQTMSLNDAMQSLLGVNNGVLVNSALQTAASLIEKHVELSLKDENGELKKYEGTVKGVTIKDGTVHLEIKLDGSEEVKEFPYSSLVKVNEIKEIA</sequence>
<dbReference type="Pfam" id="PF03963">
    <property type="entry name" value="FlgD"/>
    <property type="match status" value="1"/>
</dbReference>
<dbReference type="AlphaFoldDB" id="A0A1I2M1M1"/>
<keyword evidence="3" id="KW-0282">Flagellum</keyword>
<organism evidence="3 4">
    <name type="scientific">Clostridium cadaveris</name>
    <dbReference type="NCBI Taxonomy" id="1529"/>
    <lineage>
        <taxon>Bacteria</taxon>
        <taxon>Bacillati</taxon>
        <taxon>Bacillota</taxon>
        <taxon>Clostridia</taxon>
        <taxon>Eubacteriales</taxon>
        <taxon>Clostridiaceae</taxon>
        <taxon>Clostridium</taxon>
    </lineage>
</organism>
<name>A0A1I2M1M1_9CLOT</name>
<dbReference type="EMBL" id="FOOE01000012">
    <property type="protein sequence ID" value="SFF83437.1"/>
    <property type="molecule type" value="Genomic_DNA"/>
</dbReference>
<proteinExistence type="inferred from homology"/>
<evidence type="ECO:0000256" key="2">
    <source>
        <dbReference type="ARBA" id="ARBA00022795"/>
    </source>
</evidence>
<comment type="similarity">
    <text evidence="1">Belongs to the FlgD family.</text>
</comment>
<gene>
    <name evidence="3" type="ORF">SAMN04487885_11215</name>
</gene>
<keyword evidence="3" id="KW-0966">Cell projection</keyword>
<evidence type="ECO:0000313" key="3">
    <source>
        <dbReference type="EMBL" id="SFF83437.1"/>
    </source>
</evidence>
<dbReference type="RefSeq" id="WP_051196360.1">
    <property type="nucleotide sequence ID" value="NZ_CABMJC010000001.1"/>
</dbReference>
<reference evidence="3 4" key="1">
    <citation type="submission" date="2016-10" db="EMBL/GenBank/DDBJ databases">
        <authorList>
            <person name="de Groot N.N."/>
        </authorList>
    </citation>
    <scope>NUCLEOTIDE SEQUENCE [LARGE SCALE GENOMIC DNA]</scope>
    <source>
        <strain evidence="3 4">NLAE-zl-G419</strain>
    </source>
</reference>
<keyword evidence="3" id="KW-0969">Cilium</keyword>
<keyword evidence="2" id="KW-1005">Bacterial flagellum biogenesis</keyword>
<accession>A0A1I2M1M1</accession>
<dbReference type="OrthoDB" id="280334at2"/>
<keyword evidence="4" id="KW-1185">Reference proteome</keyword>
<evidence type="ECO:0000256" key="1">
    <source>
        <dbReference type="ARBA" id="ARBA00010577"/>
    </source>
</evidence>
<dbReference type="InterPro" id="IPR005648">
    <property type="entry name" value="FlgD"/>
</dbReference>
<protein>
    <submittedName>
        <fullName evidence="3">Flagellar basal-body rod modification protein FlgD</fullName>
    </submittedName>
</protein>
<dbReference type="STRING" id="1529.SAMN04487885_11215"/>
<evidence type="ECO:0000313" key="4">
    <source>
        <dbReference type="Proteomes" id="UP000182135"/>
    </source>
</evidence>
<dbReference type="Proteomes" id="UP000182135">
    <property type="component" value="Unassembled WGS sequence"/>
</dbReference>